<accession>A0ABR8CIU6</accession>
<reference evidence="2 3" key="1">
    <citation type="journal article" date="2020" name="ISME J.">
        <title>Comparative genomics reveals insights into cyanobacterial evolution and habitat adaptation.</title>
        <authorList>
            <person name="Chen M.Y."/>
            <person name="Teng W.K."/>
            <person name="Zhao L."/>
            <person name="Hu C.X."/>
            <person name="Zhou Y.K."/>
            <person name="Han B.P."/>
            <person name="Song L.R."/>
            <person name="Shu W.S."/>
        </authorList>
    </citation>
    <scope>NUCLEOTIDE SEQUENCE [LARGE SCALE GENOMIC DNA]</scope>
    <source>
        <strain evidence="2 3">FACHB-1050</strain>
    </source>
</reference>
<evidence type="ECO:0000256" key="1">
    <source>
        <dbReference type="SAM" id="Phobius"/>
    </source>
</evidence>
<feature type="transmembrane region" description="Helical" evidence="1">
    <location>
        <begin position="12"/>
        <end position="29"/>
    </location>
</feature>
<keyword evidence="1" id="KW-0812">Transmembrane</keyword>
<sequence length="160" mass="18051">MDEFWSPDKLLLMIGLFQFGLILMMFMILNMSKLQANKNNLNSTDAVANASANSEINLSQTLPDPINQPLPSASESITETNQANPPAIDLTDDLVYKVDIAPELLTELLEISNNPAAIVDEAIRWWLRRRKVDSLDSGQRHRRYPVGISAKRSLQDQWND</sequence>
<evidence type="ECO:0000313" key="3">
    <source>
        <dbReference type="Proteomes" id="UP000618445"/>
    </source>
</evidence>
<name>A0ABR8CIU6_9CYAN</name>
<organism evidence="2 3">
    <name type="scientific">Phormidium tenue FACHB-1050</name>
    <dbReference type="NCBI Taxonomy" id="2692857"/>
    <lineage>
        <taxon>Bacteria</taxon>
        <taxon>Bacillati</taxon>
        <taxon>Cyanobacteriota</taxon>
        <taxon>Cyanophyceae</taxon>
        <taxon>Oscillatoriophycideae</taxon>
        <taxon>Oscillatoriales</taxon>
        <taxon>Oscillatoriaceae</taxon>
        <taxon>Phormidium</taxon>
    </lineage>
</organism>
<protein>
    <submittedName>
        <fullName evidence="2">Uncharacterized protein</fullName>
    </submittedName>
</protein>
<gene>
    <name evidence="2" type="ORF">H6G05_22070</name>
</gene>
<keyword evidence="1" id="KW-1133">Transmembrane helix</keyword>
<proteinExistence type="predicted"/>
<comment type="caution">
    <text evidence="2">The sequence shown here is derived from an EMBL/GenBank/DDBJ whole genome shotgun (WGS) entry which is preliminary data.</text>
</comment>
<dbReference type="EMBL" id="JACJQY010000054">
    <property type="protein sequence ID" value="MBD2319514.1"/>
    <property type="molecule type" value="Genomic_DNA"/>
</dbReference>
<dbReference type="Proteomes" id="UP000618445">
    <property type="component" value="Unassembled WGS sequence"/>
</dbReference>
<keyword evidence="1" id="KW-0472">Membrane</keyword>
<dbReference type="RefSeq" id="WP_190581605.1">
    <property type="nucleotide sequence ID" value="NZ_CAWPQU010000050.1"/>
</dbReference>
<evidence type="ECO:0000313" key="2">
    <source>
        <dbReference type="EMBL" id="MBD2319514.1"/>
    </source>
</evidence>
<keyword evidence="3" id="KW-1185">Reference proteome</keyword>